<feature type="domain" description="ABM" evidence="1">
    <location>
        <begin position="27"/>
        <end position="73"/>
    </location>
</feature>
<proteinExistence type="predicted"/>
<comment type="caution">
    <text evidence="2">The sequence shown here is derived from an EMBL/GenBank/DDBJ whole genome shotgun (WGS) entry which is preliminary data.</text>
</comment>
<dbReference type="EMBL" id="JBHTKR010000006">
    <property type="protein sequence ID" value="MFD1196171.1"/>
    <property type="molecule type" value="Genomic_DNA"/>
</dbReference>
<keyword evidence="3" id="KW-1185">Reference proteome</keyword>
<keyword evidence="2" id="KW-0560">Oxidoreductase</keyword>
<sequence length="93" mass="10176">MIRLSGQLICTTHAQARAVMMGLPAHTRLTRAEPGCLSFDVMATDDPLIWQVDEAFTDRAAFDAHQTRTGASDWAVQTADIPRDYLITEDGAA</sequence>
<evidence type="ECO:0000313" key="3">
    <source>
        <dbReference type="Proteomes" id="UP001597151"/>
    </source>
</evidence>
<name>A0ABW3TI26_9RHOB</name>
<reference evidence="3" key="1">
    <citation type="journal article" date="2019" name="Int. J. Syst. Evol. Microbiol.">
        <title>The Global Catalogue of Microorganisms (GCM) 10K type strain sequencing project: providing services to taxonomists for standard genome sequencing and annotation.</title>
        <authorList>
            <consortium name="The Broad Institute Genomics Platform"/>
            <consortium name="The Broad Institute Genome Sequencing Center for Infectious Disease"/>
            <person name="Wu L."/>
            <person name="Ma J."/>
        </authorList>
    </citation>
    <scope>NUCLEOTIDE SEQUENCE [LARGE SCALE GENOMIC DNA]</scope>
    <source>
        <strain evidence="3">CCUG 55328</strain>
    </source>
</reference>
<dbReference type="RefSeq" id="WP_380793850.1">
    <property type="nucleotide sequence ID" value="NZ_JBHTKR010000006.1"/>
</dbReference>
<organism evidence="2 3">
    <name type="scientific">Seohaeicola saemankumensis</name>
    <dbReference type="NCBI Taxonomy" id="481181"/>
    <lineage>
        <taxon>Bacteria</taxon>
        <taxon>Pseudomonadati</taxon>
        <taxon>Pseudomonadota</taxon>
        <taxon>Alphaproteobacteria</taxon>
        <taxon>Rhodobacterales</taxon>
        <taxon>Roseobacteraceae</taxon>
        <taxon>Seohaeicola</taxon>
    </lineage>
</organism>
<dbReference type="InterPro" id="IPR007138">
    <property type="entry name" value="ABM_dom"/>
</dbReference>
<dbReference type="Gene3D" id="3.30.70.100">
    <property type="match status" value="1"/>
</dbReference>
<dbReference type="SUPFAM" id="SSF54909">
    <property type="entry name" value="Dimeric alpha+beta barrel"/>
    <property type="match status" value="1"/>
</dbReference>
<dbReference type="GO" id="GO:0004497">
    <property type="term" value="F:monooxygenase activity"/>
    <property type="evidence" value="ECO:0007669"/>
    <property type="project" value="UniProtKB-KW"/>
</dbReference>
<dbReference type="Proteomes" id="UP001597151">
    <property type="component" value="Unassembled WGS sequence"/>
</dbReference>
<dbReference type="Pfam" id="PF03992">
    <property type="entry name" value="ABM"/>
    <property type="match status" value="1"/>
</dbReference>
<gene>
    <name evidence="2" type="ORF">ACFQ3C_15995</name>
</gene>
<dbReference type="EC" id="1.-.-.-" evidence="2"/>
<evidence type="ECO:0000313" key="2">
    <source>
        <dbReference type="EMBL" id="MFD1196171.1"/>
    </source>
</evidence>
<protein>
    <submittedName>
        <fullName evidence="2">Quinol monooxygenase</fullName>
        <ecNumber evidence="2">1.-.-.-</ecNumber>
    </submittedName>
</protein>
<evidence type="ECO:0000259" key="1">
    <source>
        <dbReference type="Pfam" id="PF03992"/>
    </source>
</evidence>
<keyword evidence="2" id="KW-0503">Monooxygenase</keyword>
<accession>A0ABW3TI26</accession>
<dbReference type="InterPro" id="IPR011008">
    <property type="entry name" value="Dimeric_a/b-barrel"/>
</dbReference>